<evidence type="ECO:0000313" key="35">
    <source>
        <dbReference type="EMBL" id="RVZ36188.1"/>
    </source>
</evidence>
<reference evidence="53 54" key="13">
    <citation type="submission" date="2018-06" db="EMBL/GenBank/DDBJ databases">
        <authorList>
            <consortium name="Pathogen Informatics"/>
            <person name="Doyle S."/>
        </authorList>
    </citation>
    <scope>NUCLEOTIDE SEQUENCE [LARGE SCALE GENOMIC DNA]</scope>
    <source>
        <strain evidence="39 53">NCTC13094</strain>
        <strain evidence="38 54">NCTC13338</strain>
    </source>
</reference>
<dbReference type="EMBL" id="RJEO01000007">
    <property type="protein sequence ID" value="RVY29375.1"/>
    <property type="molecule type" value="Genomic_DNA"/>
</dbReference>
<reference evidence="45 46" key="8">
    <citation type="journal article" date="2017" name="Gut Pathog.">
        <title>Phylogenomics of Colombian Helicobacter pylori isolates.</title>
        <authorList>
            <person name="Gutierrez-Escobar A.J."/>
            <person name="Trujillo E."/>
            <person name="Acevedo O."/>
            <person name="Bravo M.M."/>
        </authorList>
    </citation>
    <scope>NUCLEOTIDE SEQUENCE [LARGE SCALE GENOMIC DNA]</scope>
    <source>
        <strain evidence="24 46">2021</strain>
        <strain evidence="21 49">22151</strain>
        <strain evidence="23 45">22346</strain>
        <strain evidence="22 48">22366</strain>
        <strain evidence="20 47">3076</strain>
    </source>
</reference>
<keyword evidence="3 6" id="KW-0963">Cytoplasm</keyword>
<reference evidence="8 50" key="11">
    <citation type="submission" date="2018-02" db="EMBL/GenBank/DDBJ databases">
        <title>N4-cytosine DNA methylation regulates transcription and pathogenesis in Helicobacter pylori.</title>
        <authorList>
            <person name="Kumar S."/>
            <person name="Karmakar B.C."/>
            <person name="Nagarajan D."/>
            <person name="Mukhopadhyay A.K."/>
            <person name="Rao D.N."/>
        </authorList>
    </citation>
    <scope>NUCLEOTIDE SEQUENCE [LARGE SCALE GENOMIC DNA]</scope>
    <source>
        <strain evidence="8 50">26695-dRdM2</strain>
    </source>
</reference>
<dbReference type="PANTHER" id="PTHR34773:SF1">
    <property type="entry name" value="FLAGELLAR SECRETION CHAPERONE FLIS"/>
    <property type="match status" value="1"/>
</dbReference>
<dbReference type="EMBL" id="LIXH01000019">
    <property type="protein sequence ID" value="KOS33451.1"/>
    <property type="molecule type" value="Genomic_DNA"/>
</dbReference>
<dbReference type="EMBL" id="MBGM01000009">
    <property type="protein sequence ID" value="PDW29599.1"/>
    <property type="molecule type" value="Genomic_DNA"/>
</dbReference>
<reference evidence="15 43" key="4">
    <citation type="submission" date="2016-09" db="EMBL/GenBank/DDBJ databases">
        <authorList>
            <person name="Capua I."/>
            <person name="De Benedictis P."/>
            <person name="Joannis T."/>
            <person name="Lombin L.H."/>
            <person name="Cattoli G."/>
        </authorList>
    </citation>
    <scope>NUCLEOTIDE SEQUENCE [LARGE SCALE GENOMIC DNA]</scope>
    <source>
        <strain evidence="15 43">132A</strain>
    </source>
</reference>
<evidence type="ECO:0000313" key="62">
    <source>
        <dbReference type="Proteomes" id="UP000289024"/>
    </source>
</evidence>
<evidence type="ECO:0000313" key="28">
    <source>
        <dbReference type="EMBL" id="QQX50923.1"/>
    </source>
</evidence>
<evidence type="ECO:0000313" key="51">
    <source>
        <dbReference type="Proteomes" id="UP000244660"/>
    </source>
</evidence>
<protein>
    <recommendedName>
        <fullName evidence="6">Flagellar secretion chaperone FliS</fullName>
    </recommendedName>
</protein>
<evidence type="ECO:0000313" key="26">
    <source>
        <dbReference type="EMBL" id="PUD82978.1"/>
    </source>
</evidence>
<reference evidence="32 57" key="7">
    <citation type="journal article" date="2017" name="Gut Pathog.">
        <title>Mycobacterium avium subsp. paratuberculosis and associated risk factors for inflammatory bowel disease in Iranian patients.</title>
        <authorList>
            <person name="Zamani S."/>
            <person name="Zali M.R."/>
            <person name="Aghdaei H.A."/>
            <person name="Sechi L.A."/>
            <person name="Niegowska M."/>
            <person name="Caggiu E."/>
            <person name="Keshavarz R."/>
            <person name="Mosavari N."/>
            <person name="Feizabadi M.M."/>
        </authorList>
    </citation>
    <scope>NUCLEOTIDE SEQUENCE [LARGE SCALE GENOMIC DNA]</scope>
    <source>
        <strain evidence="32 57">1057</strain>
    </source>
</reference>
<dbReference type="EMBL" id="CP026324">
    <property type="protein sequence ID" value="AUV79425.1"/>
    <property type="molecule type" value="Genomic_DNA"/>
</dbReference>
<dbReference type="GO" id="GO:0005829">
    <property type="term" value="C:cytosol"/>
    <property type="evidence" value="ECO:0007669"/>
    <property type="project" value="UniProtKB-SubCell"/>
</dbReference>
<reference evidence="55 56" key="12">
    <citation type="submission" date="2018-04" db="EMBL/GenBank/DDBJ databases">
        <title>Complete genome sequences of Helicobacter pylori.</title>
        <authorList>
            <person name="Palau M."/>
            <person name="Minana-Galbis D."/>
        </authorList>
    </citation>
    <scope>NUCLEOTIDE SEQUENCE [LARGE SCALE GENOMIC DNA]</scope>
    <source>
        <strain evidence="31 59">B126</strain>
        <strain evidence="29 56">B518</strain>
        <strain evidence="30 55">B712A</strain>
    </source>
</reference>
<dbReference type="Proteomes" id="UP000220275">
    <property type="component" value="Unassembled WGS sequence"/>
</dbReference>
<dbReference type="Proteomes" id="UP000220501">
    <property type="component" value="Unassembled WGS sequence"/>
</dbReference>
<dbReference type="EMBL" id="WAEA01000008">
    <property type="protein sequence ID" value="MUV10272.1"/>
    <property type="molecule type" value="Genomic_DNA"/>
</dbReference>
<dbReference type="Proteomes" id="UP000470837">
    <property type="component" value="Unassembled WGS sequence"/>
</dbReference>
<dbReference type="Proteomes" id="UP000276972">
    <property type="component" value="Unassembled WGS sequence"/>
</dbReference>
<dbReference type="EMBL" id="RJIC01000002">
    <property type="protein sequence ID" value="RVZ65027.1"/>
    <property type="molecule type" value="Genomic_DNA"/>
</dbReference>
<evidence type="ECO:0000256" key="1">
    <source>
        <dbReference type="ARBA" id="ARBA00004514"/>
    </source>
</evidence>
<evidence type="ECO:0000313" key="50">
    <source>
        <dbReference type="Proteomes" id="UP000236568"/>
    </source>
</evidence>
<dbReference type="Proteomes" id="UP000186621">
    <property type="component" value="Unassembled WGS sequence"/>
</dbReference>
<evidence type="ECO:0000313" key="58">
    <source>
        <dbReference type="Proteomes" id="UP000276972"/>
    </source>
</evidence>
<keyword evidence="20" id="KW-0966">Cell projection</keyword>
<dbReference type="EMBL" id="MUPB01000025">
    <property type="protein sequence ID" value="OOQ19552.1"/>
    <property type="molecule type" value="Genomic_DNA"/>
</dbReference>
<comment type="similarity">
    <text evidence="2 6">Belongs to the FliS family.</text>
</comment>
<keyword evidence="5" id="KW-0143">Chaperone</keyword>
<reference evidence="69 70" key="19">
    <citation type="journal article" date="2020" name="J. Clin. Microbiol.">
        <title>Helicobacter pylori infections in the Bronx, New York: Surveying Antibiotic Susceptibility and Strain Lineage by Whole-genome Sequencing.</title>
        <authorList>
            <person name="Saranathan R."/>
            <person name="Levi M.H."/>
            <person name="Wattam A.R."/>
            <person name="Malek A."/>
            <person name="Asare E."/>
            <person name="Behin D.S."/>
            <person name="Pan D.H."/>
            <person name="Jacobs W.R."/>
            <person name="Szymczak W.A."/>
        </authorList>
    </citation>
    <scope>NUCLEOTIDE SEQUENCE [LARGE SCALE GENOMIC DNA]</scope>
    <source>
        <strain evidence="14 69">MHP10</strain>
        <strain evidence="13 70">MHP34</strain>
    </source>
</reference>
<dbReference type="Proteomes" id="UP000289024">
    <property type="component" value="Unassembled WGS sequence"/>
</dbReference>
<evidence type="ECO:0000313" key="38">
    <source>
        <dbReference type="EMBL" id="STO82620.1"/>
    </source>
</evidence>
<reference evidence="71 72" key="18">
    <citation type="journal article" date="2020" name="Front. Microbiol.">
        <title>Identification of New Helicobacter pylori Subpopulations in Native Americans and Mestizos From Peru.</title>
        <authorList>
            <person name="Gutierrez-Escobar A.J."/>
            <person name="Velapatino B."/>
            <person name="Borda V."/>
            <person name="Rabkin C.S."/>
            <person name="Tarazona-Santos E."/>
            <person name="Cabrera L."/>
            <person name="Cok J."/>
            <person name="Hooper C.C."/>
            <person name="Jahuira-Arias H."/>
            <person name="Herrera P."/>
            <person name="Noureen M."/>
            <person name="Wang D."/>
            <person name="Romero-Gallo J."/>
            <person name="Tran B."/>
            <person name="Peek R.M. Jr"/>
            <person name="Berg D.E."/>
            <person name="Gilman R.H."/>
            <person name="Camargo M.C."/>
        </authorList>
    </citation>
    <scope>NUCLEOTIDE SEQUENCE [LARGE SCALE GENOMIC DNA]</scope>
    <source>
        <strain evidence="27 72">ASHA-006</strain>
        <strain evidence="28 71">SHIM-010</strain>
    </source>
</reference>
<dbReference type="Proteomes" id="UP000662764">
    <property type="component" value="Chromosome"/>
</dbReference>
<dbReference type="EMBL" id="JAVKQK010000005">
    <property type="protein sequence ID" value="MDU9789755.1"/>
    <property type="molecule type" value="Genomic_DNA"/>
</dbReference>
<dbReference type="Proteomes" id="UP000244700">
    <property type="component" value="Unassembled WGS sequence"/>
</dbReference>
<dbReference type="EMBL" id="MUOR01000068">
    <property type="protein sequence ID" value="OOP94233.1"/>
    <property type="molecule type" value="Genomic_DNA"/>
</dbReference>
<dbReference type="Proteomes" id="UP000319468">
    <property type="component" value="Unassembled WGS sequence"/>
</dbReference>
<evidence type="ECO:0000313" key="65">
    <source>
        <dbReference type="Proteomes" id="UP000318399"/>
    </source>
</evidence>
<evidence type="ECO:0000313" key="40">
    <source>
        <dbReference type="EMBL" id="TLR86378.1"/>
    </source>
</evidence>
<evidence type="ECO:0000313" key="24">
    <source>
        <dbReference type="EMBL" id="PDX39415.1"/>
    </source>
</evidence>
<reference evidence="12" key="20">
    <citation type="submission" date="2023-10" db="EMBL/GenBank/DDBJ databases">
        <title>First insite into the whole-genome sequence variations in clarithromycin resistant Helicobacter pylori clinical isolates in Russia.</title>
        <authorList>
            <person name="Starkova D.A."/>
            <person name="Svarval A.V."/>
            <person name="Polev D.E."/>
            <person name="Saitova A.T."/>
            <person name="Gladyshev N.S."/>
            <person name="Egorova S.A."/>
        </authorList>
    </citation>
    <scope>NUCLEOTIDE SEQUENCE</scope>
    <source>
        <strain evidence="12">HP290</strain>
        <strain evidence="11">HP96</strain>
    </source>
</reference>
<dbReference type="EMBL" id="RPFP01000003">
    <property type="protein sequence ID" value="RPF70090.1"/>
    <property type="molecule type" value="Genomic_DNA"/>
</dbReference>
<dbReference type="EMBL" id="QBQT01000014">
    <property type="protein sequence ID" value="PUD82978.1"/>
    <property type="molecule type" value="Genomic_DNA"/>
</dbReference>
<dbReference type="EMBL" id="RPFT01000009">
    <property type="protein sequence ID" value="RPF67938.1"/>
    <property type="molecule type" value="Genomic_DNA"/>
</dbReference>
<comment type="subcellular location">
    <subcellularLocation>
        <location evidence="1 6">Cytoplasm</location>
        <location evidence="1 6">Cytosol</location>
    </subcellularLocation>
</comment>
<evidence type="ECO:0000256" key="3">
    <source>
        <dbReference type="ARBA" id="ARBA00022490"/>
    </source>
</evidence>
<evidence type="ECO:0000313" key="9">
    <source>
        <dbReference type="EMBL" id="BBI22887.1"/>
    </source>
</evidence>
<dbReference type="Proteomes" id="UP000288704">
    <property type="component" value="Unassembled WGS sequence"/>
</dbReference>
<dbReference type="PATRIC" id="fig|1111674.3.peg.1604"/>
<dbReference type="EMBL" id="CP011485">
    <property type="protein sequence ID" value="ANH46820.1"/>
    <property type="molecule type" value="Genomic_DNA"/>
</dbReference>
<evidence type="ECO:0000313" key="61">
    <source>
        <dbReference type="Proteomes" id="UP000288766"/>
    </source>
</evidence>
<dbReference type="Pfam" id="PF02561">
    <property type="entry name" value="FliS"/>
    <property type="match status" value="1"/>
</dbReference>
<name>A0A024CA13_HELPX</name>
<evidence type="ECO:0000313" key="17">
    <source>
        <dbReference type="EMBL" id="OOQ19552.1"/>
    </source>
</evidence>
<evidence type="ECO:0000313" key="49">
    <source>
        <dbReference type="Proteomes" id="UP000220907"/>
    </source>
</evidence>
<dbReference type="EMBL" id="MBJH01000002">
    <property type="protein sequence ID" value="PDX39415.1"/>
    <property type="molecule type" value="Genomic_DNA"/>
</dbReference>
<evidence type="ECO:0000313" key="70">
    <source>
        <dbReference type="Proteomes" id="UP000470837"/>
    </source>
</evidence>
<dbReference type="NCBIfam" id="TIGR00208">
    <property type="entry name" value="fliS"/>
    <property type="match status" value="1"/>
</dbReference>
<evidence type="ECO:0000256" key="2">
    <source>
        <dbReference type="ARBA" id="ARBA00008787"/>
    </source>
</evidence>
<dbReference type="GO" id="GO:0071973">
    <property type="term" value="P:bacterial-type flagellum-dependent cell motility"/>
    <property type="evidence" value="ECO:0007669"/>
    <property type="project" value="TreeGrafter"/>
</dbReference>
<evidence type="ECO:0000313" key="32">
    <source>
        <dbReference type="EMBL" id="RPF67938.1"/>
    </source>
</evidence>
<dbReference type="Proteomes" id="UP000037777">
    <property type="component" value="Unassembled WGS sequence"/>
</dbReference>
<dbReference type="EMBL" id="AP017632">
    <property type="protein sequence ID" value="BBI22887.1"/>
    <property type="molecule type" value="Genomic_DNA"/>
</dbReference>
<keyword evidence="20" id="KW-0282">Flagellum</keyword>
<evidence type="ECO:0000313" key="69">
    <source>
        <dbReference type="Proteomes" id="UP000460877"/>
    </source>
</evidence>
<dbReference type="Proteomes" id="UP001294612">
    <property type="component" value="Unassembled WGS sequence"/>
</dbReference>
<dbReference type="Proteomes" id="UP000244660">
    <property type="component" value="Unassembled WGS sequence"/>
</dbReference>
<dbReference type="GO" id="GO:0044780">
    <property type="term" value="P:bacterial-type flagellum assembly"/>
    <property type="evidence" value="ECO:0007669"/>
    <property type="project" value="InterPro"/>
</dbReference>
<evidence type="ECO:0000313" key="55">
    <source>
        <dbReference type="Proteomes" id="UP000267086"/>
    </source>
</evidence>
<evidence type="ECO:0000313" key="27">
    <source>
        <dbReference type="EMBL" id="QQW99450.1"/>
    </source>
</evidence>
<evidence type="ECO:0000313" key="22">
    <source>
        <dbReference type="EMBL" id="PDX09550.1"/>
    </source>
</evidence>
<dbReference type="Proteomes" id="UP000306692">
    <property type="component" value="Unassembled WGS sequence"/>
</dbReference>
<evidence type="ECO:0000313" key="47">
    <source>
        <dbReference type="Proteomes" id="UP000220469"/>
    </source>
</evidence>
<reference evidence="60 61" key="14">
    <citation type="submission" date="2018-10" db="EMBL/GenBank/DDBJ databases">
        <title>Genetic determinants and prediction of antibiotic resistance phenotypes in Helicobacter pylori.</title>
        <authorList>
            <person name="Wagner K."/>
        </authorList>
    </citation>
    <scope>NUCLEOTIDE SEQUENCE [LARGE SCALE GENOMIC DNA]</scope>
    <source>
        <strain evidence="36 60">ZH117</strain>
        <strain evidence="34 61">ZH15</strain>
        <strain evidence="35 62">ZH97</strain>
    </source>
</reference>
<reference evidence="65 66" key="6">
    <citation type="journal article" date="2017" name="Front. Cell. Infect. Microbiol.">
        <title>Whole Genome Sequence and Phylogenetic Analysis Show Helicobacter pylori Strains from Latin America Have Followed a Unique Evolution Pathway.</title>
        <authorList>
            <person name="Munoz-Ramirez Z.Y."/>
            <person name="Mendez-Tenorio A."/>
            <person name="Kato I."/>
            <person name="Bravo M.M."/>
            <person name="Rizzato C."/>
            <person name="Thorell K."/>
            <person name="Torres R.C."/>
            <person name="Aviles-Jimenez F."/>
            <person name="Camorlinga M."/>
            <person name="Canzian F."/>
            <person name="Torres J."/>
        </authorList>
    </citation>
    <scope>NUCLEOTIDE SEQUENCE [LARGE SCALE GENOMIC DNA]</scope>
    <source>
        <strain evidence="16 65">CC26084</strain>
        <strain evidence="17 66">CG22371</strain>
        <strain evidence="18 67">CM22347</strain>
        <strain evidence="19 68">CM22351</strain>
    </source>
</reference>
<gene>
    <name evidence="9" type="primary">fliS</name>
    <name evidence="7" type="ORF">AA973_02910</name>
    <name evidence="10" type="ORF">AM496_03900</name>
    <name evidence="16" type="ORF">B0X41_08335</name>
    <name evidence="17" type="ORF">B0X56_01085</name>
    <name evidence="19" type="ORF">B0X64_09310</name>
    <name evidence="18" type="ORF">B0X69_05810</name>
    <name evidence="22" type="ORF">BB406_01050</name>
    <name evidence="23" type="ORF">BB413_05275</name>
    <name evidence="21" type="ORF">BB432_05030</name>
    <name evidence="20" type="ORF">BB451_06790</name>
    <name evidence="24" type="ORF">BB468_01010</name>
    <name evidence="37" type="ORF">BCM300_00782</name>
    <name evidence="15" type="ORF">BIZ48_04070</name>
    <name evidence="8" type="ORF">C2842_03850</name>
    <name evidence="26" type="ORF">C2R72_00235</name>
    <name evidence="25" type="ORF">C2R92_08745</name>
    <name evidence="29" type="ORF">DB721_03175</name>
    <name evidence="30" type="ORF">DD751_04450</name>
    <name evidence="31" type="ORF">DD776_04090</name>
    <name evidence="35" type="ORF">EC547_00360</name>
    <name evidence="36" type="ORF">EC574_01775</name>
    <name evidence="34" type="ORF">ECC12_03600</name>
    <name evidence="40" type="ORF">EGM89_01415</name>
    <name evidence="33" type="ORF">EGV97_01170</name>
    <name evidence="32" type="ORF">EGW01_04930</name>
    <name evidence="13" type="ORF">F7209_00175</name>
    <name evidence="14" type="ORF">F7218_05195</name>
    <name evidence="28" type="ORF">HG562_03170</name>
    <name evidence="27" type="ORF">HGK51_03685</name>
    <name evidence="9" type="ORF">HPATCC43504_00952</name>
    <name evidence="39" type="ORF">NCTC13094_01221</name>
    <name evidence="38" type="ORF">NCTC13338_00738</name>
    <name evidence="11" type="ORF">RGC53_02735</name>
    <name evidence="12" type="ORF">RGC63_05380</name>
</gene>
<evidence type="ECO:0000313" key="16">
    <source>
        <dbReference type="EMBL" id="OOP94233.1"/>
    </source>
</evidence>
<evidence type="ECO:0000313" key="30">
    <source>
        <dbReference type="EMBL" id="RKV30971.1"/>
    </source>
</evidence>
<dbReference type="OMA" id="EFRDTWK"/>
<dbReference type="EMBL" id="CP051505">
    <property type="protein sequence ID" value="QQX50923.1"/>
    <property type="molecule type" value="Genomic_DNA"/>
</dbReference>
<evidence type="ECO:0000313" key="33">
    <source>
        <dbReference type="EMBL" id="RPF70090.1"/>
    </source>
</evidence>
<dbReference type="Proteomes" id="UP000318399">
    <property type="component" value="Unassembled WGS sequence"/>
</dbReference>
<keyword evidence="4 6" id="KW-1005">Bacterial flagellum biogenesis</keyword>
<keyword evidence="20" id="KW-0969">Cilium</keyword>
<reference evidence="10 41" key="2">
    <citation type="submission" date="2015-08" db="EMBL/GenBank/DDBJ databases">
        <title>Comparative genomics of Helicobacter pylori strains.</title>
        <authorList>
            <person name="Kumar N."/>
            <person name="Albert M.J."/>
            <person name="Al-Akbal H.M."/>
            <person name="Ahmed N."/>
        </authorList>
    </citation>
    <scope>NUCLEOTIDE SEQUENCE [LARGE SCALE GENOMIC DNA]</scope>
    <source>
        <strain evidence="10 41">59</strain>
    </source>
</reference>
<dbReference type="EMBL" id="QEHH01000018">
    <property type="protein sequence ID" value="RKV59582.1"/>
    <property type="molecule type" value="Genomic_DNA"/>
</dbReference>
<dbReference type="EMBL" id="QELB01000060">
    <property type="protein sequence ID" value="RKU95705.1"/>
    <property type="molecule type" value="Genomic_DNA"/>
</dbReference>
<dbReference type="Proteomes" id="UP000236568">
    <property type="component" value="Chromosome"/>
</dbReference>
<evidence type="ECO:0000313" key="66">
    <source>
        <dbReference type="Proteomes" id="UP000318633"/>
    </source>
</evidence>
<evidence type="ECO:0000313" key="8">
    <source>
        <dbReference type="EMBL" id="AUV79425.1"/>
    </source>
</evidence>
<reference evidence="32 58" key="16">
    <citation type="submission" date="2018-11" db="EMBL/GenBank/DDBJ databases">
        <authorList>
            <person name="Gutierrez A.J."/>
            <person name="Bravo M."/>
        </authorList>
    </citation>
    <scope>NUCLEOTIDE SEQUENCE [LARGE SCALE GENOMIC DNA]</scope>
    <source>
        <strain evidence="32">1057</strain>
        <strain evidence="33 58">22388</strain>
    </source>
</reference>
<dbReference type="EMBL" id="MBIN01000002">
    <property type="protein sequence ID" value="PDX09550.1"/>
    <property type="molecule type" value="Genomic_DNA"/>
</dbReference>
<evidence type="ECO:0000313" key="34">
    <source>
        <dbReference type="EMBL" id="RVY29375.1"/>
    </source>
</evidence>
<proteinExistence type="inferred from homology"/>
<dbReference type="FunFam" id="1.20.120.340:FF:000002">
    <property type="entry name" value="Flagellar secretion chaperone FliS"/>
    <property type="match status" value="1"/>
</dbReference>
<organism evidence="20 47">
    <name type="scientific">Helicobacter pylori</name>
    <name type="common">Campylobacter pylori</name>
    <dbReference type="NCBI Taxonomy" id="210"/>
    <lineage>
        <taxon>Bacteria</taxon>
        <taxon>Pseudomonadati</taxon>
        <taxon>Campylobacterota</taxon>
        <taxon>Epsilonproteobacteria</taxon>
        <taxon>Campylobacterales</taxon>
        <taxon>Helicobacteraceae</taxon>
        <taxon>Helicobacter</taxon>
    </lineage>
</organism>
<evidence type="ECO:0000256" key="6">
    <source>
        <dbReference type="PIRNR" id="PIRNR039090"/>
    </source>
</evidence>
<dbReference type="Proteomes" id="UP000198366">
    <property type="component" value="Chromosome I"/>
</dbReference>
<evidence type="ECO:0000313" key="63">
    <source>
        <dbReference type="Proteomes" id="UP000289281"/>
    </source>
</evidence>
<dbReference type="EMBL" id="MBIS01000008">
    <property type="protein sequence ID" value="PDX18375.1"/>
    <property type="molecule type" value="Genomic_DNA"/>
</dbReference>
<evidence type="ECO:0000313" key="11">
    <source>
        <dbReference type="EMBL" id="MDU9789755.1"/>
    </source>
</evidence>
<evidence type="ECO:0000313" key="68">
    <source>
        <dbReference type="Proteomes" id="UP000319650"/>
    </source>
</evidence>
<evidence type="ECO:0000313" key="54">
    <source>
        <dbReference type="Proteomes" id="UP000254543"/>
    </source>
</evidence>
<evidence type="ECO:0000313" key="10">
    <source>
        <dbReference type="EMBL" id="KOS33451.1"/>
    </source>
</evidence>
<evidence type="ECO:0000313" key="7">
    <source>
        <dbReference type="EMBL" id="ANH46820.1"/>
    </source>
</evidence>
<reference evidence="37 44" key="5">
    <citation type="submission" date="2016-12" db="EMBL/GenBank/DDBJ databases">
        <authorList>
            <person name="Song W.-J."/>
            <person name="Kurnit D.M."/>
        </authorList>
    </citation>
    <scope>NUCLEOTIDE SEQUENCE [LARGE SCALE GENOMIC DNA]</scope>
    <source>
        <strain evidence="37">BCM-300</strain>
    </source>
</reference>
<sequence length="126" mass="14543">MQYANAYQAYQHNRVSVESPAKLIEMLYEGILRFSSQAKRCIENEDIEKKIYYINRVTDIFTELLNILDYEKGGEVAVYLTGLYTHQIKVLTQANVENDASKIDLVLNVARGLLEAWREIHSDELA</sequence>
<evidence type="ECO:0000313" key="18">
    <source>
        <dbReference type="EMBL" id="OOQ31399.1"/>
    </source>
</evidence>
<evidence type="ECO:0000313" key="44">
    <source>
        <dbReference type="Proteomes" id="UP000198366"/>
    </source>
</evidence>
<dbReference type="EMBL" id="MBGX01000039">
    <property type="protein sequence ID" value="PDW46636.1"/>
    <property type="molecule type" value="Genomic_DNA"/>
</dbReference>
<dbReference type="Proteomes" id="UP000267086">
    <property type="component" value="Unassembled WGS sequence"/>
</dbReference>
<reference evidence="9 63" key="3">
    <citation type="submission" date="2016-08" db="EMBL/GenBank/DDBJ databases">
        <title>Whole genome shotgun sequence of Helicobacter pylori strain ATCC43504.</title>
        <authorList>
            <person name="Mimuro H."/>
            <person name="Ogura Y."/>
            <person name="Katsura K."/>
            <person name="Hayashi T."/>
        </authorList>
    </citation>
    <scope>NUCLEOTIDE SEQUENCE [LARGE SCALE GENOMIC DNA]</scope>
    <source>
        <strain evidence="63">ATCC 43504</strain>
        <strain evidence="9">ATCC43504</strain>
    </source>
</reference>
<dbReference type="EMBL" id="MJMX01000022">
    <property type="protein sequence ID" value="OLR46814.1"/>
    <property type="molecule type" value="Genomic_DNA"/>
</dbReference>
<dbReference type="Proteomes" id="UP000220405">
    <property type="component" value="Unassembled WGS sequence"/>
</dbReference>
<dbReference type="EMBL" id="JAXMRN010000018">
    <property type="protein sequence ID" value="MDZ7551127.1"/>
    <property type="molecule type" value="Genomic_DNA"/>
</dbReference>
<dbReference type="Proteomes" id="UP000595660">
    <property type="component" value="Chromosome"/>
</dbReference>
<evidence type="ECO:0000313" key="42">
    <source>
        <dbReference type="Proteomes" id="UP000078049"/>
    </source>
</evidence>
<evidence type="ECO:0000313" key="29">
    <source>
        <dbReference type="EMBL" id="RKU95705.1"/>
    </source>
</evidence>
<evidence type="ECO:0000313" key="20">
    <source>
        <dbReference type="EMBL" id="PDW29599.1"/>
    </source>
</evidence>
<evidence type="ECO:0000313" key="37">
    <source>
        <dbReference type="EMBL" id="SMA52771.1"/>
    </source>
</evidence>
<evidence type="ECO:0000313" key="59">
    <source>
        <dbReference type="Proteomes" id="UP000279456"/>
    </source>
</evidence>
<evidence type="ECO:0000313" key="45">
    <source>
        <dbReference type="Proteomes" id="UP000220275"/>
    </source>
</evidence>
<dbReference type="SUPFAM" id="SSF101116">
    <property type="entry name" value="Flagellar export chaperone FliS"/>
    <property type="match status" value="1"/>
</dbReference>
<evidence type="ECO:0000313" key="41">
    <source>
        <dbReference type="Proteomes" id="UP000037777"/>
    </source>
</evidence>
<evidence type="ECO:0000313" key="67">
    <source>
        <dbReference type="Proteomes" id="UP000319468"/>
    </source>
</evidence>
<evidence type="ECO:0000313" key="64">
    <source>
        <dbReference type="Proteomes" id="UP000306692"/>
    </source>
</evidence>
<evidence type="ECO:0000313" key="15">
    <source>
        <dbReference type="EMBL" id="OLR46814.1"/>
    </source>
</evidence>
<dbReference type="Proteomes" id="UP000254543">
    <property type="component" value="Unassembled WGS sequence"/>
</dbReference>
<dbReference type="Proteomes" id="UP000319650">
    <property type="component" value="Unassembled WGS sequence"/>
</dbReference>
<evidence type="ECO:0000256" key="4">
    <source>
        <dbReference type="ARBA" id="ARBA00022795"/>
    </source>
</evidence>
<dbReference type="EMBL" id="RJHK01000001">
    <property type="protein sequence ID" value="RVZ36188.1"/>
    <property type="molecule type" value="Genomic_DNA"/>
</dbReference>
<dbReference type="EMBL" id="MUPN01000526">
    <property type="protein sequence ID" value="OOQ38403.1"/>
    <property type="molecule type" value="Genomic_DNA"/>
</dbReference>
<accession>A0A024CA13</accession>
<dbReference type="EMBL" id="QEGO01000010">
    <property type="protein sequence ID" value="RKV30971.1"/>
    <property type="molecule type" value="Genomic_DNA"/>
</dbReference>
<dbReference type="EMBL" id="UGHQ01000001">
    <property type="protein sequence ID" value="STO82620.1"/>
    <property type="molecule type" value="Genomic_DNA"/>
</dbReference>
<dbReference type="Proteomes" id="UP000279456">
    <property type="component" value="Unassembled WGS sequence"/>
</dbReference>
<dbReference type="CDD" id="cd16098">
    <property type="entry name" value="FliS"/>
    <property type="match status" value="1"/>
</dbReference>
<dbReference type="Proteomes" id="UP000289281">
    <property type="component" value="Chromosome"/>
</dbReference>
<dbReference type="EMBL" id="QBQB01000226">
    <property type="protein sequence ID" value="PUD36593.1"/>
    <property type="molecule type" value="Genomic_DNA"/>
</dbReference>
<evidence type="ECO:0000313" key="48">
    <source>
        <dbReference type="Proteomes" id="UP000220501"/>
    </source>
</evidence>
<dbReference type="eggNOG" id="COG1516">
    <property type="taxonomic scope" value="Bacteria"/>
</dbReference>
<evidence type="ECO:0000313" key="46">
    <source>
        <dbReference type="Proteomes" id="UP000220405"/>
    </source>
</evidence>
<dbReference type="Proteomes" id="UP000318633">
    <property type="component" value="Unassembled WGS sequence"/>
</dbReference>
<evidence type="ECO:0000313" key="72">
    <source>
        <dbReference type="Proteomes" id="UP000662764"/>
    </source>
</evidence>
<evidence type="ECO:0000313" key="31">
    <source>
        <dbReference type="EMBL" id="RKV59582.1"/>
    </source>
</evidence>
<dbReference type="Proteomes" id="UP000275263">
    <property type="component" value="Unassembled WGS sequence"/>
</dbReference>
<dbReference type="EMBL" id="VAPN01000001">
    <property type="protein sequence ID" value="TLR86378.1"/>
    <property type="molecule type" value="Genomic_DNA"/>
</dbReference>
<dbReference type="InterPro" id="IPR003713">
    <property type="entry name" value="FliS"/>
</dbReference>
<dbReference type="SMR" id="A0A024CA13"/>
<dbReference type="EMBL" id="UGJP01000003">
    <property type="protein sequence ID" value="STR28246.1"/>
    <property type="molecule type" value="Genomic_DNA"/>
</dbReference>
<dbReference type="RefSeq" id="WP_001199081.1">
    <property type="nucleotide sequence ID" value="NZ_AP017329.1"/>
</dbReference>
<dbReference type="InterPro" id="IPR036584">
    <property type="entry name" value="FliS_sf"/>
</dbReference>
<dbReference type="Proteomes" id="UP000220907">
    <property type="component" value="Unassembled WGS sequence"/>
</dbReference>
<evidence type="ECO:0000313" key="19">
    <source>
        <dbReference type="EMBL" id="OOQ38403.1"/>
    </source>
</evidence>
<reference evidence="40 64" key="15">
    <citation type="submission" date="2018-11" db="EMBL/GenBank/DDBJ databases">
        <title>The project aimed at sequencing of H. pylori N6 laboratory stock and two of its isogenic mutants deficient in activity of a serine protease HtrA in order to find the possible suppressor mutations.</title>
        <authorList>
            <person name="Strapagiel D."/>
            <person name="Lach J."/>
            <person name="Zarzecka U."/>
            <person name="Backert S."/>
            <person name="Pawlik A."/>
        </authorList>
    </citation>
    <scope>NUCLEOTIDE SEQUENCE [LARGE SCALE GENOMIC DNA]</scope>
    <source>
        <strain evidence="40 64">N6</strain>
    </source>
</reference>
<evidence type="ECO:0000313" key="71">
    <source>
        <dbReference type="Proteomes" id="UP000595660"/>
    </source>
</evidence>
<dbReference type="Proteomes" id="UP000288766">
    <property type="component" value="Unassembled WGS sequence"/>
</dbReference>
<evidence type="ECO:0000313" key="36">
    <source>
        <dbReference type="EMBL" id="RVZ65027.1"/>
    </source>
</evidence>
<dbReference type="Gene3D" id="1.20.120.340">
    <property type="entry name" value="Flagellar protein FliS"/>
    <property type="match status" value="1"/>
</dbReference>
<evidence type="ECO:0000313" key="14">
    <source>
        <dbReference type="EMBL" id="MUV10272.1"/>
    </source>
</evidence>
<dbReference type="Proteomes" id="UP000078049">
    <property type="component" value="Chromosome"/>
</dbReference>
<evidence type="ECO:0000313" key="25">
    <source>
        <dbReference type="EMBL" id="PUD36593.1"/>
    </source>
</evidence>
<evidence type="ECO:0000313" key="21">
    <source>
        <dbReference type="EMBL" id="PDW46636.1"/>
    </source>
</evidence>
<dbReference type="EMBL" id="LT837687">
    <property type="protein sequence ID" value="SMA52771.1"/>
    <property type="molecule type" value="Genomic_DNA"/>
</dbReference>
<dbReference type="Proteomes" id="UP000220469">
    <property type="component" value="Unassembled WGS sequence"/>
</dbReference>
<evidence type="ECO:0000313" key="60">
    <source>
        <dbReference type="Proteomes" id="UP000288704"/>
    </source>
</evidence>
<dbReference type="EMBL" id="CP051511">
    <property type="protein sequence ID" value="QQW99450.1"/>
    <property type="molecule type" value="Genomic_DNA"/>
</dbReference>
<dbReference type="PANTHER" id="PTHR34773">
    <property type="entry name" value="FLAGELLAR SECRETION CHAPERONE FLIS"/>
    <property type="match status" value="1"/>
</dbReference>
<dbReference type="Proteomes" id="UP000272192">
    <property type="component" value="Unassembled WGS sequence"/>
</dbReference>
<evidence type="ECO:0000313" key="43">
    <source>
        <dbReference type="Proteomes" id="UP000186621"/>
    </source>
</evidence>
<reference evidence="8 50" key="10">
    <citation type="submission" date="2018-01" db="EMBL/GenBank/DDBJ databases">
        <authorList>
            <person name="Morgan R.D."/>
        </authorList>
    </citation>
    <scope>NUCLEOTIDE SEQUENCE [LARGE SCALE GENOMIC DNA]</scope>
    <source>
        <strain evidence="8 50">26695-dRdM2</strain>
    </source>
</reference>
<evidence type="ECO:0000256" key="5">
    <source>
        <dbReference type="ARBA" id="ARBA00023186"/>
    </source>
</evidence>
<evidence type="ECO:0000313" key="39">
    <source>
        <dbReference type="EMBL" id="STR28246.1"/>
    </source>
</evidence>
<evidence type="ECO:0000313" key="56">
    <source>
        <dbReference type="Proteomes" id="UP000272192"/>
    </source>
</evidence>
<evidence type="ECO:0000313" key="53">
    <source>
        <dbReference type="Proteomes" id="UP000254195"/>
    </source>
</evidence>
<dbReference type="PIRSF" id="PIRSF039090">
    <property type="entry name" value="Flis"/>
    <property type="match status" value="1"/>
</dbReference>
<dbReference type="Proteomes" id="UP000254195">
    <property type="component" value="Unassembled WGS sequence"/>
</dbReference>
<reference evidence="13" key="17">
    <citation type="submission" date="2019-09" db="EMBL/GenBank/DDBJ databases">
        <authorList>
            <person name="Saranathan R."/>
            <person name="Levi M.H."/>
            <person name="Wattam A.R."/>
            <person name="Malek A."/>
            <person name="Behin D.S."/>
            <person name="Pan D.H."/>
            <person name="Jacobs W.R."/>
            <person name="Szymczak W.A."/>
        </authorList>
    </citation>
    <scope>NUCLEOTIDE SEQUENCE</scope>
    <source>
        <strain evidence="13">MHP34</strain>
    </source>
</reference>
<evidence type="ECO:0000313" key="52">
    <source>
        <dbReference type="Proteomes" id="UP000244700"/>
    </source>
</evidence>
<dbReference type="Proteomes" id="UP000460877">
    <property type="component" value="Unassembled WGS sequence"/>
</dbReference>
<dbReference type="EMBL" id="MUPM01000220">
    <property type="protein sequence ID" value="OOQ31399.1"/>
    <property type="molecule type" value="Genomic_DNA"/>
</dbReference>
<evidence type="ECO:0000313" key="23">
    <source>
        <dbReference type="EMBL" id="PDX18375.1"/>
    </source>
</evidence>
<reference evidence="7 42" key="1">
    <citation type="submission" date="2014-04" db="EMBL/GenBank/DDBJ databases">
        <title>Detecting global and local adaptation in a worldwide sample of Helicobacter pylori genomes.</title>
        <authorList>
            <person name="Montano V."/>
            <person name="Didelot X."/>
            <person name="Foll M."/>
            <person name="Linz B."/>
            <person name="Reinhardt R."/>
            <person name="Suerbaum S."/>
            <person name="Moodley Y."/>
            <person name="Jensen J.D."/>
        </authorList>
    </citation>
    <scope>NUCLEOTIDE SEQUENCE [LARGE SCALE GENOMIC DNA]</scope>
    <source>
        <strain evidence="42">ausabrJ05</strain>
        <strain evidence="7">AusabrJ05</strain>
    </source>
</reference>
<dbReference type="Proteomes" id="UP001262343">
    <property type="component" value="Unassembled WGS sequence"/>
</dbReference>
<dbReference type="AlphaFoldDB" id="A0A024CA13"/>
<evidence type="ECO:0000313" key="57">
    <source>
        <dbReference type="Proteomes" id="UP000275263"/>
    </source>
</evidence>
<dbReference type="EMBL" id="WADI01000001">
    <property type="protein sequence ID" value="MUU40220.1"/>
    <property type="molecule type" value="Genomic_DNA"/>
</dbReference>
<reference evidence="51 52" key="9">
    <citation type="submission" date="2018-01" db="EMBL/GenBank/DDBJ databases">
        <title>Helicobacter pylori genome-wide association study shows promise for predicting gastric cancer risk.</title>
        <authorList>
            <person name="Berthenet E."/>
            <person name="Yahara K."/>
            <person name="Thorell K."/>
            <person name="Pascoe B."/>
            <person name="Meric G."/>
            <person name="Mikhail J.M."/>
            <person name="Engstrand L."/>
            <person name="Enroth H."/>
            <person name="Burette A."/>
            <person name="Megraud F."/>
            <person name="Atherton J."/>
            <person name="Smith S."/>
            <person name="Wilkinson T.S."/>
            <person name="Hitchings M.D."/>
            <person name="Falush D."/>
            <person name="Sheppard S.K."/>
        </authorList>
    </citation>
    <scope>NUCLEOTIDE SEQUENCE [LARGE SCALE GENOMIC DNA]</scope>
    <source>
        <strain evidence="25 51">462</strain>
        <strain evidence="26 52">GIL237</strain>
    </source>
</reference>
<evidence type="ECO:0000313" key="12">
    <source>
        <dbReference type="EMBL" id="MDZ7551127.1"/>
    </source>
</evidence>
<evidence type="ECO:0000313" key="13">
    <source>
        <dbReference type="EMBL" id="MUU40220.1"/>
    </source>
</evidence>